<keyword evidence="2" id="KW-0472">Membrane</keyword>
<reference evidence="3 4" key="1">
    <citation type="submission" date="2017-09" db="EMBL/GenBank/DDBJ databases">
        <title>Large-scale bioinformatics analysis of Bacillus genomes uncovers conserved roles of natural products in bacterial physiology.</title>
        <authorList>
            <consortium name="Agbiome Team Llc"/>
            <person name="Bleich R.M."/>
            <person name="Grubbs K.J."/>
            <person name="Santa Maria K.C."/>
            <person name="Allen S.E."/>
            <person name="Farag S."/>
            <person name="Shank E.A."/>
            <person name="Bowers A."/>
        </authorList>
    </citation>
    <scope>NUCLEOTIDE SEQUENCE [LARGE SCALE GENOMIC DNA]</scope>
    <source>
        <strain evidence="3 4">AFS067272</strain>
    </source>
</reference>
<proteinExistence type="predicted"/>
<dbReference type="AlphaFoldDB" id="A0AA44Q5T9"/>
<dbReference type="InterPro" id="IPR052785">
    <property type="entry name" value="Enterotoxin_cmpnt"/>
</dbReference>
<sequence length="460" mass="51803">MNKRFYKKIMLSIVVLGVTTSNVIPHHTFATEQTVQENNKQYSLGPEGFQDVMAQSLSSVLVMDSYAKTLRNQLETDLSSISSLNSGLRENMIKHQKDAQANAAYWLNTIKPKIMKTNQNVVNYNDAFQTQYSMLLAAIDQRDTGKLKAGLEKLYQSILINKSEVDELLNQLKTFRSKMEDDTKSFKEDSNELTNALASTSVGIPYLQQQINNYNESIKKSNDMLIAGGVLVIFTLGASVAMIATAKSNIASAEREIANLKARISGAQAEVAILTDAKNKTTNMTETIDTAINSLQNISNNWHAVAAKYDNLLKNITFITPEEFSFLKEDLKTAKDSWQDLKNYADKLLEEMKIAEKKEQDLMNQLRPSNVFYYYKQIHNAYTFEIKTGKNAPNASYKVVNVTKNTVHKMWSGGANTSMWADWLSFNPKDEFAVVAVIDGQEYVVYKDKVENKMSTAINK</sequence>
<protein>
    <submittedName>
        <fullName evidence="3">Enterotoxin</fullName>
    </submittedName>
</protein>
<evidence type="ECO:0000256" key="1">
    <source>
        <dbReference type="SAM" id="Coils"/>
    </source>
</evidence>
<feature type="transmembrane region" description="Helical" evidence="2">
    <location>
        <begin position="224"/>
        <end position="246"/>
    </location>
</feature>
<keyword evidence="2" id="KW-1133">Transmembrane helix</keyword>
<feature type="coiled-coil region" evidence="1">
    <location>
        <begin position="338"/>
        <end position="365"/>
    </location>
</feature>
<evidence type="ECO:0000256" key="2">
    <source>
        <dbReference type="SAM" id="Phobius"/>
    </source>
</evidence>
<evidence type="ECO:0000313" key="4">
    <source>
        <dbReference type="Proteomes" id="UP000226357"/>
    </source>
</evidence>
<dbReference type="Gene3D" id="1.20.1170.10">
    <property type="match status" value="1"/>
</dbReference>
<dbReference type="SUPFAM" id="SSF58100">
    <property type="entry name" value="Bacterial hemolysins"/>
    <property type="match status" value="1"/>
</dbReference>
<feature type="coiled-coil region" evidence="1">
    <location>
        <begin position="243"/>
        <end position="277"/>
    </location>
</feature>
<dbReference type="Proteomes" id="UP000226357">
    <property type="component" value="Unassembled WGS sequence"/>
</dbReference>
<dbReference type="GO" id="GO:0016020">
    <property type="term" value="C:membrane"/>
    <property type="evidence" value="ECO:0007669"/>
    <property type="project" value="InterPro"/>
</dbReference>
<name>A0AA44Q5T9_BACCE</name>
<gene>
    <name evidence="3" type="ORF">COK38_25425</name>
</gene>
<keyword evidence="2" id="KW-0812">Transmembrane</keyword>
<keyword evidence="1" id="KW-0175">Coiled coil</keyword>
<accession>A0AA44Q5T9</accession>
<dbReference type="Pfam" id="PF05791">
    <property type="entry name" value="Bacillus_HBL"/>
    <property type="match status" value="1"/>
</dbReference>
<dbReference type="PANTHER" id="PTHR38443:SF2">
    <property type="entry name" value="NON-HEMOLYTIC ENTEROTOXIN LYTIC COMPONENT L1"/>
    <property type="match status" value="1"/>
</dbReference>
<dbReference type="EMBL" id="NVBO01000328">
    <property type="protein sequence ID" value="PFR88639.1"/>
    <property type="molecule type" value="Genomic_DNA"/>
</dbReference>
<evidence type="ECO:0000313" key="3">
    <source>
        <dbReference type="EMBL" id="PFR88639.1"/>
    </source>
</evidence>
<dbReference type="CDD" id="cd22653">
    <property type="entry name" value="ClyA_HblB-like"/>
    <property type="match status" value="1"/>
</dbReference>
<dbReference type="InterPro" id="IPR008414">
    <property type="entry name" value="HBL"/>
</dbReference>
<dbReference type="PANTHER" id="PTHR38443">
    <property type="match status" value="1"/>
</dbReference>
<organism evidence="3 4">
    <name type="scientific">Bacillus cereus</name>
    <dbReference type="NCBI Taxonomy" id="1396"/>
    <lineage>
        <taxon>Bacteria</taxon>
        <taxon>Bacillati</taxon>
        <taxon>Bacillota</taxon>
        <taxon>Bacilli</taxon>
        <taxon>Bacillales</taxon>
        <taxon>Bacillaceae</taxon>
        <taxon>Bacillus</taxon>
        <taxon>Bacillus cereus group</taxon>
    </lineage>
</organism>
<dbReference type="RefSeq" id="WP_098523070.1">
    <property type="nucleotide sequence ID" value="NZ_NUYJ01000048.1"/>
</dbReference>
<comment type="caution">
    <text evidence="3">The sequence shown here is derived from an EMBL/GenBank/DDBJ whole genome shotgun (WGS) entry which is preliminary data.</text>
</comment>